<evidence type="ECO:0000313" key="2">
    <source>
        <dbReference type="Proteomes" id="UP001148662"/>
    </source>
</evidence>
<evidence type="ECO:0000313" key="1">
    <source>
        <dbReference type="EMBL" id="KAJ3557293.1"/>
    </source>
</evidence>
<protein>
    <submittedName>
        <fullName evidence="1">Uncharacterized protein</fullName>
    </submittedName>
</protein>
<sequence length="865" mass="98190">MPPSAKRRCLSVPLDSINEYDAVPDGDSYELPQVVIPMVLGVSGSGSEPSSDDGEDPKEPQRTGPLPPDTPRVNKKELNRDEDADVDAFRKAVLADIGTWVKELPGWSFAKELLPPLDPALNLDDVIRVLKTGPNPVLGDNGWTLFANPPPVPPGRKSSWENTFYAPLVQIIADIIKNAPSTRRKCLHFEQRPNDPPLYTYKSYTGMPDGQGVLVPPDGILLNQNRSWDEIIFTAEYKKKGATNTESRNKNIMQLCGNLSQTMRDDPARRFTYGITMEKFDMRLWYCDRSEVVVSESFNIMESYDLLVHFVLSIAYPESLWDLGFDTTMTRAVGEDEGQYIITVPDQDGVERKYLTLQLLDNHNADALRGRGTRVWKAVELVDGERKGNPVAIKDAWIDSDRTREGYLMKRILEDLSQDDREKLRPYLLTVLCHGDVISPSGVADTTRVVPETTKRFIMRALNRNQTARLKSQGESRRGNHAHIFRHPGVPKPTVPTSRRPVSNPMHKTRIEYDQKTHYRIVFKEVGTPIVKEVSFNNAFYALFDACLALLYIHKAGWVHRDVSSSNILWINDTDPSKLGRGKLVDLEYAKKEDDASQHLIQTATPFFMAVEVRQRNYRFFDNEERGQTPMERDPARGHAEQHTARVGQSTDTSKTPRRSEEANLRPFRYMKLHDIESVWWIAVYLLFYRGIHPDDRPEDLRELQDSIAAAMFENTEVRSDVFHLGKQFASYIDKLHPSVQSAGYVLESIRVKLNEAYKETENAQTFSGVSRDTTALWKTVCDQMLNIAYGTKRSSLGQHVRLVPPEEPINAYIASRTPSRTIMTSRNTAASVTNRLEATTLATDVKDPYDRSDEDEGQTKRGQE</sequence>
<dbReference type="Proteomes" id="UP001148662">
    <property type="component" value="Unassembled WGS sequence"/>
</dbReference>
<name>A0ACC1TB64_9APHY</name>
<dbReference type="EMBL" id="JANHOG010000170">
    <property type="protein sequence ID" value="KAJ3557293.1"/>
    <property type="molecule type" value="Genomic_DNA"/>
</dbReference>
<reference evidence="1" key="1">
    <citation type="submission" date="2022-07" db="EMBL/GenBank/DDBJ databases">
        <title>Genome Sequence of Phlebia brevispora.</title>
        <authorList>
            <person name="Buettner E."/>
        </authorList>
    </citation>
    <scope>NUCLEOTIDE SEQUENCE</scope>
    <source>
        <strain evidence="1">MPL23</strain>
    </source>
</reference>
<organism evidence="1 2">
    <name type="scientific">Phlebia brevispora</name>
    <dbReference type="NCBI Taxonomy" id="194682"/>
    <lineage>
        <taxon>Eukaryota</taxon>
        <taxon>Fungi</taxon>
        <taxon>Dikarya</taxon>
        <taxon>Basidiomycota</taxon>
        <taxon>Agaricomycotina</taxon>
        <taxon>Agaricomycetes</taxon>
        <taxon>Polyporales</taxon>
        <taxon>Meruliaceae</taxon>
        <taxon>Phlebia</taxon>
    </lineage>
</organism>
<proteinExistence type="predicted"/>
<gene>
    <name evidence="1" type="ORF">NM688_g1550</name>
</gene>
<accession>A0ACC1TB64</accession>
<keyword evidence="2" id="KW-1185">Reference proteome</keyword>
<comment type="caution">
    <text evidence="1">The sequence shown here is derived from an EMBL/GenBank/DDBJ whole genome shotgun (WGS) entry which is preliminary data.</text>
</comment>